<dbReference type="EMBL" id="AP024484">
    <property type="protein sequence ID" value="BCS85642.1"/>
    <property type="molecule type" value="Genomic_DNA"/>
</dbReference>
<evidence type="ECO:0000259" key="2">
    <source>
        <dbReference type="PROSITE" id="PS50198"/>
    </source>
</evidence>
<dbReference type="PROSITE" id="PS50198">
    <property type="entry name" value="PPIC_PPIASE_2"/>
    <property type="match status" value="1"/>
</dbReference>
<dbReference type="PANTHER" id="PTHR47245:SF2">
    <property type="entry name" value="PEPTIDYL-PROLYL CIS-TRANS ISOMERASE HP_0175-RELATED"/>
    <property type="match status" value="1"/>
</dbReference>
<reference evidence="3 4" key="1">
    <citation type="journal article" date="2022" name="Int. J. Syst. Evol. Microbiol.">
        <title>Prevotella herbatica sp. nov., a plant polysaccharide-decomposing anaerobic bacterium isolated from a methanogenic reactor.</title>
        <authorList>
            <person name="Uek A."/>
            <person name="Tonouchi A."/>
            <person name="Kaku N."/>
            <person name="Ueki K."/>
        </authorList>
    </citation>
    <scope>NUCLEOTIDE SEQUENCE [LARGE SCALE GENOMIC DNA]</scope>
    <source>
        <strain evidence="3 4">WR041</strain>
    </source>
</reference>
<dbReference type="InterPro" id="IPR046357">
    <property type="entry name" value="PPIase_dom_sf"/>
</dbReference>
<evidence type="ECO:0000256" key="1">
    <source>
        <dbReference type="PROSITE-ProRule" id="PRU00278"/>
    </source>
</evidence>
<dbReference type="Proteomes" id="UP001319045">
    <property type="component" value="Chromosome"/>
</dbReference>
<keyword evidence="1" id="KW-0697">Rotamase</keyword>
<feature type="domain" description="PpiC" evidence="2">
    <location>
        <begin position="111"/>
        <end position="213"/>
    </location>
</feature>
<organism evidence="3 4">
    <name type="scientific">Prevotella herbatica</name>
    <dbReference type="NCBI Taxonomy" id="2801997"/>
    <lineage>
        <taxon>Bacteria</taxon>
        <taxon>Pseudomonadati</taxon>
        <taxon>Bacteroidota</taxon>
        <taxon>Bacteroidia</taxon>
        <taxon>Bacteroidales</taxon>
        <taxon>Prevotellaceae</taxon>
        <taxon>Prevotella</taxon>
    </lineage>
</organism>
<accession>A0ABN6EID5</accession>
<name>A0ABN6EID5_9BACT</name>
<protein>
    <submittedName>
        <fullName evidence="3">Peptidylprolyl isomerase</fullName>
    </submittedName>
</protein>
<dbReference type="InterPro" id="IPR000297">
    <property type="entry name" value="PPIase_PpiC"/>
</dbReference>
<sequence>MVFAQSADPVLMTINGKPILRSEFEYSYNKNNSNGVIDKKSVDDYVDLFINYKLKVEAALDAHLDMMKSYQNEFASYRDKQIRPSVISDADIETEAYHLYNEIQKRVDSHGGIVKVAHILLRLNQRAPQEKDVSAKLRIDSIYKVLLNGADFAQLAKKYSDDKESAVNGGELPWIQYGQTFPEFEKQAFAIKKGQISKPFMSPVGYHIILKKDSRNFFPYDSLRNDIIKFIEQRGIRENMINARLDSISKLQHVTVSDVLEKKTQEMESEDPSLKYLIKEYHDGLLMFEISNRTVWKNAATDEAALSKYFKKNKKRYKWEQPRFKGIAYHTKYKDDLKAVKKILRKTDFSEWSDILKRTFNKNSARILVDEGLFKIGDNLLVDNFVFKQNKPYKHLVDYPYENVYGKKLKSPADFSDVRQLVVNDYQEYLEKGWVETLRKKYPVSVNHAVLATVNKH</sequence>
<evidence type="ECO:0000313" key="4">
    <source>
        <dbReference type="Proteomes" id="UP001319045"/>
    </source>
</evidence>
<dbReference type="Pfam" id="PF00639">
    <property type="entry name" value="Rotamase"/>
    <property type="match status" value="1"/>
</dbReference>
<dbReference type="PANTHER" id="PTHR47245">
    <property type="entry name" value="PEPTIDYLPROLYL ISOMERASE"/>
    <property type="match status" value="1"/>
</dbReference>
<evidence type="ECO:0000313" key="3">
    <source>
        <dbReference type="EMBL" id="BCS85642.1"/>
    </source>
</evidence>
<dbReference type="GO" id="GO:0016853">
    <property type="term" value="F:isomerase activity"/>
    <property type="evidence" value="ECO:0007669"/>
    <property type="project" value="UniProtKB-KW"/>
</dbReference>
<dbReference type="InterPro" id="IPR050245">
    <property type="entry name" value="PrsA_foldase"/>
</dbReference>
<keyword evidence="4" id="KW-1185">Reference proteome</keyword>
<proteinExistence type="predicted"/>
<dbReference type="Gene3D" id="3.10.50.40">
    <property type="match status" value="1"/>
</dbReference>
<keyword evidence="1 3" id="KW-0413">Isomerase</keyword>
<gene>
    <name evidence="3" type="ORF">prwr041_15350</name>
</gene>
<dbReference type="SUPFAM" id="SSF54534">
    <property type="entry name" value="FKBP-like"/>
    <property type="match status" value="1"/>
</dbReference>